<proteinExistence type="predicted"/>
<comment type="caution">
    <text evidence="2">The sequence shown here is derived from an EMBL/GenBank/DDBJ whole genome shotgun (WGS) entry which is preliminary data.</text>
</comment>
<dbReference type="Proteomes" id="UP000624419">
    <property type="component" value="Unassembled WGS sequence"/>
</dbReference>
<accession>A0ABR8LTS9</accession>
<gene>
    <name evidence="2" type="ORF">HHX48_17670</name>
</gene>
<feature type="signal peptide" evidence="1">
    <location>
        <begin position="1"/>
        <end position="21"/>
    </location>
</feature>
<name>A0ABR8LTS9_9ALTE</name>
<evidence type="ECO:0000313" key="2">
    <source>
        <dbReference type="EMBL" id="MBD3587570.1"/>
    </source>
</evidence>
<feature type="chain" id="PRO_5046501108" evidence="1">
    <location>
        <begin position="22"/>
        <end position="120"/>
    </location>
</feature>
<evidence type="ECO:0000256" key="1">
    <source>
        <dbReference type="SAM" id="SignalP"/>
    </source>
</evidence>
<reference evidence="2 3" key="1">
    <citation type="submission" date="2020-04" db="EMBL/GenBank/DDBJ databases">
        <title>Salinimonas sp. HHU 13199.</title>
        <authorList>
            <person name="Cui X."/>
            <person name="Zhang D."/>
        </authorList>
    </citation>
    <scope>NUCLEOTIDE SEQUENCE [LARGE SCALE GENOMIC DNA]</scope>
    <source>
        <strain evidence="2 3">HHU 13199</strain>
    </source>
</reference>
<organism evidence="2 3">
    <name type="scientific">Salinimonas profundi</name>
    <dbReference type="NCBI Taxonomy" id="2729140"/>
    <lineage>
        <taxon>Bacteria</taxon>
        <taxon>Pseudomonadati</taxon>
        <taxon>Pseudomonadota</taxon>
        <taxon>Gammaproteobacteria</taxon>
        <taxon>Alteromonadales</taxon>
        <taxon>Alteromonadaceae</taxon>
        <taxon>Alteromonas/Salinimonas group</taxon>
        <taxon>Salinimonas</taxon>
    </lineage>
</organism>
<keyword evidence="1" id="KW-0732">Signal</keyword>
<sequence length="120" mass="13520">MKKNVYMAILTSALFTPFANSAVDLKWTESVGEVIKPTRVTQDGLEEFGYEGFNLTYEMKKPCKYLMIFATSISNDGVELGKASFQHARVSIGDKFRDPFTLIVDGKYHILLDNITCLKP</sequence>
<dbReference type="EMBL" id="JABBXD010000016">
    <property type="protein sequence ID" value="MBD3587570.1"/>
    <property type="molecule type" value="Genomic_DNA"/>
</dbReference>
<evidence type="ECO:0000313" key="3">
    <source>
        <dbReference type="Proteomes" id="UP000624419"/>
    </source>
</evidence>
<keyword evidence="3" id="KW-1185">Reference proteome</keyword>
<dbReference type="RefSeq" id="WP_191026621.1">
    <property type="nucleotide sequence ID" value="NZ_JABBXD010000016.1"/>
</dbReference>
<protein>
    <submittedName>
        <fullName evidence="2">Uncharacterized protein</fullName>
    </submittedName>
</protein>